<keyword evidence="1" id="KW-0378">Hydrolase</keyword>
<keyword evidence="5" id="KW-1185">Reference proteome</keyword>
<feature type="chain" id="PRO_5045830809" description="Sortase family protein" evidence="3">
    <location>
        <begin position="31"/>
        <end position="234"/>
    </location>
</feature>
<evidence type="ECO:0000256" key="1">
    <source>
        <dbReference type="ARBA" id="ARBA00022801"/>
    </source>
</evidence>
<evidence type="ECO:0000313" key="5">
    <source>
        <dbReference type="Proteomes" id="UP001501138"/>
    </source>
</evidence>
<accession>A0ABP4VU52</accession>
<name>A0ABP4VU52_9MICO</name>
<dbReference type="PROSITE" id="PS51257">
    <property type="entry name" value="PROKAR_LIPOPROTEIN"/>
    <property type="match status" value="1"/>
</dbReference>
<evidence type="ECO:0008006" key="6">
    <source>
        <dbReference type="Google" id="ProtNLM"/>
    </source>
</evidence>
<feature type="signal peptide" evidence="3">
    <location>
        <begin position="1"/>
        <end position="30"/>
    </location>
</feature>
<dbReference type="Gene3D" id="2.40.260.10">
    <property type="entry name" value="Sortase"/>
    <property type="match status" value="1"/>
</dbReference>
<dbReference type="RefSeq" id="WP_344249756.1">
    <property type="nucleotide sequence ID" value="NZ_BAAAPM010000008.1"/>
</dbReference>
<evidence type="ECO:0000313" key="4">
    <source>
        <dbReference type="EMBL" id="GAA1735465.1"/>
    </source>
</evidence>
<dbReference type="CDD" id="cd05829">
    <property type="entry name" value="Sortase_F"/>
    <property type="match status" value="1"/>
</dbReference>
<dbReference type="Proteomes" id="UP001501138">
    <property type="component" value="Unassembled WGS sequence"/>
</dbReference>
<dbReference type="SUPFAM" id="SSF63817">
    <property type="entry name" value="Sortase"/>
    <property type="match status" value="1"/>
</dbReference>
<reference evidence="5" key="1">
    <citation type="journal article" date="2019" name="Int. J. Syst. Evol. Microbiol.">
        <title>The Global Catalogue of Microorganisms (GCM) 10K type strain sequencing project: providing services to taxonomists for standard genome sequencing and annotation.</title>
        <authorList>
            <consortium name="The Broad Institute Genomics Platform"/>
            <consortium name="The Broad Institute Genome Sequencing Center for Infectious Disease"/>
            <person name="Wu L."/>
            <person name="Ma J."/>
        </authorList>
    </citation>
    <scope>NUCLEOTIDE SEQUENCE [LARGE SCALE GENOMIC DNA]</scope>
    <source>
        <strain evidence="5">JCM 15589</strain>
    </source>
</reference>
<evidence type="ECO:0000256" key="2">
    <source>
        <dbReference type="SAM" id="MobiDB-lite"/>
    </source>
</evidence>
<organism evidence="4 5">
    <name type="scientific">Isoptericola hypogeus</name>
    <dbReference type="NCBI Taxonomy" id="300179"/>
    <lineage>
        <taxon>Bacteria</taxon>
        <taxon>Bacillati</taxon>
        <taxon>Actinomycetota</taxon>
        <taxon>Actinomycetes</taxon>
        <taxon>Micrococcales</taxon>
        <taxon>Promicromonosporaceae</taxon>
        <taxon>Isoptericola</taxon>
    </lineage>
</organism>
<sequence length="234" mass="23547">MTPLPRTIVARAACKGAVRAAVVAAALALAGCAADDAAPTSRAGDGPAHGVGAAPQRTPGATEGRRAATPAADVPVRPAKDSPDPAPPAPVRVEVPALGITVPVRATGVDDRGAMALPGSADVAGWYRFGAAPASPAGTTVVAAHVDDEDSVGPFARLNGAETGTVVRVRTEDGTTHNYTVTNLRATAKHELSPDAVFDRSGPSRLVLVTCGGEWDAEARSYAQNVVVTAVPAR</sequence>
<comment type="caution">
    <text evidence="4">The sequence shown here is derived from an EMBL/GenBank/DDBJ whole genome shotgun (WGS) entry which is preliminary data.</text>
</comment>
<dbReference type="InterPro" id="IPR023365">
    <property type="entry name" value="Sortase_dom-sf"/>
</dbReference>
<dbReference type="EMBL" id="BAAAPM010000008">
    <property type="protein sequence ID" value="GAA1735465.1"/>
    <property type="molecule type" value="Genomic_DNA"/>
</dbReference>
<feature type="region of interest" description="Disordered" evidence="2">
    <location>
        <begin position="36"/>
        <end position="90"/>
    </location>
</feature>
<protein>
    <recommendedName>
        <fullName evidence="6">Sortase family protein</fullName>
    </recommendedName>
</protein>
<dbReference type="InterPro" id="IPR005754">
    <property type="entry name" value="Sortase"/>
</dbReference>
<evidence type="ECO:0000256" key="3">
    <source>
        <dbReference type="SAM" id="SignalP"/>
    </source>
</evidence>
<dbReference type="Pfam" id="PF04203">
    <property type="entry name" value="Sortase"/>
    <property type="match status" value="1"/>
</dbReference>
<dbReference type="InterPro" id="IPR042001">
    <property type="entry name" value="Sortase_F"/>
</dbReference>
<keyword evidence="3" id="KW-0732">Signal</keyword>
<proteinExistence type="predicted"/>
<gene>
    <name evidence="4" type="ORF">GCM10009809_33280</name>
</gene>